<dbReference type="CDD" id="cd23763">
    <property type="entry name" value="ASKHA_ATPase_ROK"/>
    <property type="match status" value="1"/>
</dbReference>
<organism evidence="3 4">
    <name type="scientific">Bosea lathyri</name>
    <dbReference type="NCBI Taxonomy" id="1036778"/>
    <lineage>
        <taxon>Bacteria</taxon>
        <taxon>Pseudomonadati</taxon>
        <taxon>Pseudomonadota</taxon>
        <taxon>Alphaproteobacteria</taxon>
        <taxon>Hyphomicrobiales</taxon>
        <taxon>Boseaceae</taxon>
        <taxon>Bosea</taxon>
    </lineage>
</organism>
<dbReference type="Pfam" id="PF00480">
    <property type="entry name" value="ROK"/>
    <property type="match status" value="1"/>
</dbReference>
<dbReference type="InterPro" id="IPR000600">
    <property type="entry name" value="ROK"/>
</dbReference>
<dbReference type="PANTHER" id="PTHR18964:SF149">
    <property type="entry name" value="BIFUNCTIONAL UDP-N-ACETYLGLUCOSAMINE 2-EPIMERASE_N-ACETYLMANNOSAMINE KINASE"/>
    <property type="match status" value="1"/>
</dbReference>
<evidence type="ECO:0000313" key="4">
    <source>
        <dbReference type="Proteomes" id="UP000236743"/>
    </source>
</evidence>
<dbReference type="OrthoDB" id="7903685at2"/>
<evidence type="ECO:0000256" key="1">
    <source>
        <dbReference type="ARBA" id="ARBA00006479"/>
    </source>
</evidence>
<gene>
    <name evidence="3" type="ORF">SAMN04488115_1214</name>
</gene>
<dbReference type="InterPro" id="IPR043129">
    <property type="entry name" value="ATPase_NBD"/>
</dbReference>
<dbReference type="EMBL" id="FNUY01000021">
    <property type="protein sequence ID" value="SEG82755.1"/>
    <property type="molecule type" value="Genomic_DNA"/>
</dbReference>
<feature type="region of interest" description="Disordered" evidence="2">
    <location>
        <begin position="1"/>
        <end position="20"/>
    </location>
</feature>
<evidence type="ECO:0000313" key="3">
    <source>
        <dbReference type="EMBL" id="SEG82755.1"/>
    </source>
</evidence>
<comment type="similarity">
    <text evidence="1">Belongs to the ROK (NagC/XylR) family.</text>
</comment>
<dbReference type="Gene3D" id="3.30.420.40">
    <property type="match status" value="1"/>
</dbReference>
<reference evidence="3 4" key="1">
    <citation type="submission" date="2016-10" db="EMBL/GenBank/DDBJ databases">
        <authorList>
            <person name="de Groot N.N."/>
        </authorList>
    </citation>
    <scope>NUCLEOTIDE SEQUENCE [LARGE SCALE GENOMIC DNA]</scope>
    <source>
        <strain evidence="3 4">DSM 26656</strain>
    </source>
</reference>
<dbReference type="Proteomes" id="UP000236743">
    <property type="component" value="Unassembled WGS sequence"/>
</dbReference>
<proteinExistence type="inferred from homology"/>
<protein>
    <submittedName>
        <fullName evidence="3">ROK family protein</fullName>
    </submittedName>
</protein>
<sequence>MVAATADKARSHGAGTHGSAELPSVTITSYNLEIRDEDGFVGDKASRGAFVEHLDALRMHLKKNGDDPLKGETADISKKALDALLKDGDAHEAALVLSAIERFAQSLAFVIRRFVRLKSWAPVERIVVGGGFRESRVGELAIGRASIILRTDGHEIDLVPISHHPDEAGLIGAAHLAPKWIFEAYDSLVAVDIGGSNIRAGIVELRQDKAADLSKARASTSELWRHADDEPSRDEAIKRLGKMLNDQIKQAQKAGLRVAPFIGVGCPGLIEPDGSIDRGAQNLPGNWESSRFNLVESIRELVPEIGEHETQVVMHNDAVIQGLSEMPAMQDVGHWAVLTIGTGLGNASYQNRAKPKAKG</sequence>
<dbReference type="AlphaFoldDB" id="A0A1H6DDD2"/>
<evidence type="ECO:0000256" key="2">
    <source>
        <dbReference type="SAM" id="MobiDB-lite"/>
    </source>
</evidence>
<dbReference type="RefSeq" id="WP_103875693.1">
    <property type="nucleotide sequence ID" value="NZ_FNUY01000021.1"/>
</dbReference>
<name>A0A1H6DDD2_9HYPH</name>
<dbReference type="SUPFAM" id="SSF53067">
    <property type="entry name" value="Actin-like ATPase domain"/>
    <property type="match status" value="2"/>
</dbReference>
<accession>A0A1H6DDD2</accession>
<dbReference type="PANTHER" id="PTHR18964">
    <property type="entry name" value="ROK (REPRESSOR, ORF, KINASE) FAMILY"/>
    <property type="match status" value="1"/>
</dbReference>
<keyword evidence="4" id="KW-1185">Reference proteome</keyword>